<organism evidence="8 9">
    <name type="scientific">Paraphaeosphaeria sporulosa</name>
    <dbReference type="NCBI Taxonomy" id="1460663"/>
    <lineage>
        <taxon>Eukaryota</taxon>
        <taxon>Fungi</taxon>
        <taxon>Dikarya</taxon>
        <taxon>Ascomycota</taxon>
        <taxon>Pezizomycotina</taxon>
        <taxon>Dothideomycetes</taxon>
        <taxon>Pleosporomycetidae</taxon>
        <taxon>Pleosporales</taxon>
        <taxon>Massarineae</taxon>
        <taxon>Didymosphaeriaceae</taxon>
        <taxon>Paraphaeosphaeria</taxon>
    </lineage>
</organism>
<keyword evidence="9" id="KW-1185">Reference proteome</keyword>
<dbReference type="Pfam" id="PF00881">
    <property type="entry name" value="Nitroreductase"/>
    <property type="match status" value="1"/>
</dbReference>
<evidence type="ECO:0000256" key="3">
    <source>
        <dbReference type="ARBA" id="ARBA00022630"/>
    </source>
</evidence>
<keyword evidence="5" id="KW-0560">Oxidoreductase</keyword>
<reference evidence="8 9" key="1">
    <citation type="submission" date="2016-05" db="EMBL/GenBank/DDBJ databases">
        <title>Comparative analysis of secretome profiles of manganese(II)-oxidizing ascomycete fungi.</title>
        <authorList>
            <consortium name="DOE Joint Genome Institute"/>
            <person name="Zeiner C.A."/>
            <person name="Purvine S.O."/>
            <person name="Zink E.M."/>
            <person name="Wu S."/>
            <person name="Pasa-Tolic L."/>
            <person name="Chaput D.L."/>
            <person name="Haridas S."/>
            <person name="Grigoriev I.V."/>
            <person name="Santelli C.M."/>
            <person name="Hansel C.M."/>
        </authorList>
    </citation>
    <scope>NUCLEOTIDE SEQUENCE [LARGE SCALE GENOMIC DNA]</scope>
    <source>
        <strain evidence="8 9">AP3s5-JAC2a</strain>
    </source>
</reference>
<feature type="compositionally biased region" description="Polar residues" evidence="6">
    <location>
        <begin position="1"/>
        <end position="19"/>
    </location>
</feature>
<protein>
    <submittedName>
        <fullName evidence="8">Nitroreductase</fullName>
    </submittedName>
</protein>
<dbReference type="RefSeq" id="XP_018036952.1">
    <property type="nucleotide sequence ID" value="XM_018178132.1"/>
</dbReference>
<dbReference type="GeneID" id="28761618"/>
<dbReference type="AlphaFoldDB" id="A0A177CIH2"/>
<sequence>MAPDGSATTGATQTLTSLARTRHSTRAYKPDPVPRPLLEECFEIAQHVSSKSNLQPWRVTVVEGAALQRLEKSLLAAVEANEAPQIAPIPVKYSKYRSAMGRSIYGPDGYNIPRDAREQLETARQRNYTFFDAPIGLIVAMDSALAKVDVLSVGLYLQMLLLLLQERGVSNCIEVSVAGYPRQIREELGIPEDMDILCGVAVGYADQTKPGARIPGERDDWWSNVNFVGN</sequence>
<accession>A0A177CIH2</accession>
<evidence type="ECO:0000313" key="8">
    <source>
        <dbReference type="EMBL" id="OAG06587.1"/>
    </source>
</evidence>
<proteinExistence type="inferred from homology"/>
<dbReference type="PANTHER" id="PTHR43673:SF2">
    <property type="entry name" value="NITROREDUCTASE"/>
    <property type="match status" value="1"/>
</dbReference>
<evidence type="ECO:0000256" key="5">
    <source>
        <dbReference type="ARBA" id="ARBA00023002"/>
    </source>
</evidence>
<dbReference type="OrthoDB" id="41362at2759"/>
<keyword evidence="4" id="KW-0288">FMN</keyword>
<dbReference type="GO" id="GO:0016491">
    <property type="term" value="F:oxidoreductase activity"/>
    <property type="evidence" value="ECO:0007669"/>
    <property type="project" value="UniProtKB-KW"/>
</dbReference>
<keyword evidence="3" id="KW-0285">Flavoprotein</keyword>
<dbReference type="InterPro" id="IPR000415">
    <property type="entry name" value="Nitroreductase-like"/>
</dbReference>
<evidence type="ECO:0000256" key="4">
    <source>
        <dbReference type="ARBA" id="ARBA00022643"/>
    </source>
</evidence>
<name>A0A177CIH2_9PLEO</name>
<evidence type="ECO:0000256" key="1">
    <source>
        <dbReference type="ARBA" id="ARBA00001917"/>
    </source>
</evidence>
<dbReference type="PANTHER" id="PTHR43673">
    <property type="entry name" value="NAD(P)H NITROREDUCTASE YDGI-RELATED"/>
    <property type="match status" value="1"/>
</dbReference>
<dbReference type="Gene3D" id="3.40.109.10">
    <property type="entry name" value="NADH Oxidase"/>
    <property type="match status" value="1"/>
</dbReference>
<comment type="similarity">
    <text evidence="2">Belongs to the nitroreductase family.</text>
</comment>
<evidence type="ECO:0000256" key="6">
    <source>
        <dbReference type="SAM" id="MobiDB-lite"/>
    </source>
</evidence>
<evidence type="ECO:0000313" key="9">
    <source>
        <dbReference type="Proteomes" id="UP000077069"/>
    </source>
</evidence>
<dbReference type="EMBL" id="KV441551">
    <property type="protein sequence ID" value="OAG06587.1"/>
    <property type="molecule type" value="Genomic_DNA"/>
</dbReference>
<dbReference type="Proteomes" id="UP000077069">
    <property type="component" value="Unassembled WGS sequence"/>
</dbReference>
<dbReference type="InParanoid" id="A0A177CIH2"/>
<gene>
    <name evidence="8" type="ORF">CC84DRAFT_1162946</name>
</gene>
<evidence type="ECO:0000256" key="2">
    <source>
        <dbReference type="ARBA" id="ARBA00007118"/>
    </source>
</evidence>
<feature type="domain" description="Nitroreductase" evidence="7">
    <location>
        <begin position="20"/>
        <end position="204"/>
    </location>
</feature>
<dbReference type="SUPFAM" id="SSF55469">
    <property type="entry name" value="FMN-dependent nitroreductase-like"/>
    <property type="match status" value="1"/>
</dbReference>
<comment type="cofactor">
    <cofactor evidence="1">
        <name>FMN</name>
        <dbReference type="ChEBI" id="CHEBI:58210"/>
    </cofactor>
</comment>
<feature type="region of interest" description="Disordered" evidence="6">
    <location>
        <begin position="1"/>
        <end position="32"/>
    </location>
</feature>
<dbReference type="STRING" id="1460663.A0A177CIH2"/>
<evidence type="ECO:0000259" key="7">
    <source>
        <dbReference type="Pfam" id="PF00881"/>
    </source>
</evidence>
<dbReference type="InterPro" id="IPR029479">
    <property type="entry name" value="Nitroreductase"/>
</dbReference>